<gene>
    <name evidence="2" type="ORF">B0H15DRAFT_1025022</name>
</gene>
<name>A0AAD6TXG7_9AGAR</name>
<evidence type="ECO:0000313" key="2">
    <source>
        <dbReference type="EMBL" id="KAJ7080966.1"/>
    </source>
</evidence>
<reference evidence="2" key="1">
    <citation type="submission" date="2023-03" db="EMBL/GenBank/DDBJ databases">
        <title>Massive genome expansion in bonnet fungi (Mycena s.s.) driven by repeated elements and novel gene families across ecological guilds.</title>
        <authorList>
            <consortium name="Lawrence Berkeley National Laboratory"/>
            <person name="Harder C.B."/>
            <person name="Miyauchi S."/>
            <person name="Viragh M."/>
            <person name="Kuo A."/>
            <person name="Thoen E."/>
            <person name="Andreopoulos B."/>
            <person name="Lu D."/>
            <person name="Skrede I."/>
            <person name="Drula E."/>
            <person name="Henrissat B."/>
            <person name="Morin E."/>
            <person name="Kohler A."/>
            <person name="Barry K."/>
            <person name="LaButti K."/>
            <person name="Morin E."/>
            <person name="Salamov A."/>
            <person name="Lipzen A."/>
            <person name="Mereny Z."/>
            <person name="Hegedus B."/>
            <person name="Baldrian P."/>
            <person name="Stursova M."/>
            <person name="Weitz H."/>
            <person name="Taylor A."/>
            <person name="Grigoriev I.V."/>
            <person name="Nagy L.G."/>
            <person name="Martin F."/>
            <person name="Kauserud H."/>
        </authorList>
    </citation>
    <scope>NUCLEOTIDE SEQUENCE</scope>
    <source>
        <strain evidence="2">CBHHK173m</strain>
    </source>
</reference>
<dbReference type="AlphaFoldDB" id="A0AAD6TXG7"/>
<feature type="signal peptide" evidence="1">
    <location>
        <begin position="1"/>
        <end position="18"/>
    </location>
</feature>
<organism evidence="2 3">
    <name type="scientific">Mycena belliarum</name>
    <dbReference type="NCBI Taxonomy" id="1033014"/>
    <lineage>
        <taxon>Eukaryota</taxon>
        <taxon>Fungi</taxon>
        <taxon>Dikarya</taxon>
        <taxon>Basidiomycota</taxon>
        <taxon>Agaricomycotina</taxon>
        <taxon>Agaricomycetes</taxon>
        <taxon>Agaricomycetidae</taxon>
        <taxon>Agaricales</taxon>
        <taxon>Marasmiineae</taxon>
        <taxon>Mycenaceae</taxon>
        <taxon>Mycena</taxon>
    </lineage>
</organism>
<dbReference type="PANTHER" id="PTHR38849">
    <property type="entry name" value="SMALL SECRETED PROTEIN"/>
    <property type="match status" value="1"/>
</dbReference>
<keyword evidence="3" id="KW-1185">Reference proteome</keyword>
<dbReference type="Proteomes" id="UP001222325">
    <property type="component" value="Unassembled WGS sequence"/>
</dbReference>
<sequence>MGRFTLLALLVPVLAVFAAPVPSKRAFSFQLKSYDQFQISDGVAGNAKAKANAVFVDPFPTDLSTVDAASLSNLNTMRKAAEAAETGKFNPQIAAASGAAADALQVGKIQNKVLKLTGEVQALKIKIAQAAAKKKDTSSLESSLKTEQTKLSNNIALDVKSKGDTSKGVAASSASAKVKAVKAPAKTSTKAATAAPGAFSFALLDYSQFQISDGVAGQAEAEANRVFVDGFPADLSTVDATSLDNLQTMREAAEEAETAQFNPQIAAASGAAADTLQVGKIKNKVLKLTGEVQVLKIKIAQAAAAGKDTAALESKLVAEQKKLSNNIATDVKRAGDASKGVA</sequence>
<protein>
    <recommendedName>
        <fullName evidence="4">Small secreted protein</fullName>
    </recommendedName>
</protein>
<proteinExistence type="predicted"/>
<dbReference type="PANTHER" id="PTHR38849:SF1">
    <property type="entry name" value="SMALL SECRETED PROTEIN"/>
    <property type="match status" value="1"/>
</dbReference>
<dbReference type="EMBL" id="JARJCN010000052">
    <property type="protein sequence ID" value="KAJ7080966.1"/>
    <property type="molecule type" value="Genomic_DNA"/>
</dbReference>
<evidence type="ECO:0000256" key="1">
    <source>
        <dbReference type="SAM" id="SignalP"/>
    </source>
</evidence>
<evidence type="ECO:0000313" key="3">
    <source>
        <dbReference type="Proteomes" id="UP001222325"/>
    </source>
</evidence>
<keyword evidence="1" id="KW-0732">Signal</keyword>
<feature type="chain" id="PRO_5042071723" description="Small secreted protein" evidence="1">
    <location>
        <begin position="19"/>
        <end position="342"/>
    </location>
</feature>
<comment type="caution">
    <text evidence="2">The sequence shown here is derived from an EMBL/GenBank/DDBJ whole genome shotgun (WGS) entry which is preliminary data.</text>
</comment>
<evidence type="ECO:0008006" key="4">
    <source>
        <dbReference type="Google" id="ProtNLM"/>
    </source>
</evidence>
<accession>A0AAD6TXG7</accession>